<accession>A0ABR1BSH9</accession>
<dbReference type="PANTHER" id="PTHR47027">
    <property type="entry name" value="REVERSE TRANSCRIPTASE DOMAIN-CONTAINING PROTEIN"/>
    <property type="match status" value="1"/>
</dbReference>
<evidence type="ECO:0000313" key="1">
    <source>
        <dbReference type="EMBL" id="KAK6728205.1"/>
    </source>
</evidence>
<gene>
    <name evidence="1" type="primary">Necator_chrI.g1826</name>
    <name evidence="1" type="ORF">RB195_005700</name>
</gene>
<comment type="caution">
    <text evidence="1">The sequence shown here is derived from an EMBL/GenBank/DDBJ whole genome shotgun (WGS) entry which is preliminary data.</text>
</comment>
<evidence type="ECO:0008006" key="3">
    <source>
        <dbReference type="Google" id="ProtNLM"/>
    </source>
</evidence>
<name>A0ABR1BSH9_NECAM</name>
<dbReference type="Proteomes" id="UP001303046">
    <property type="component" value="Unassembled WGS sequence"/>
</dbReference>
<proteinExistence type="predicted"/>
<evidence type="ECO:0000313" key="2">
    <source>
        <dbReference type="Proteomes" id="UP001303046"/>
    </source>
</evidence>
<dbReference type="EMBL" id="JAVFWL010000001">
    <property type="protein sequence ID" value="KAK6728205.1"/>
    <property type="molecule type" value="Genomic_DNA"/>
</dbReference>
<sequence>MLAEFDEKCRKIGLQLNLEKTMFMRDGRAPDAPFTLSGRNIFGSVYVGREPDTKNVLTPKPGRRKRAAWGAPKSIKDVVKRTKNIRLPAHIFNTTVLSALTYASKTWAFCKQEENAISIIERGIEEVMLGVTHFTQLKEVHSYVTNRRSETLPHRCRRKESKIRWAAHVMGFNDNRWTRAVSDWIPRDIKRTA</sequence>
<reference evidence="1 2" key="1">
    <citation type="submission" date="2023-08" db="EMBL/GenBank/DDBJ databases">
        <title>A Necator americanus chromosomal reference genome.</title>
        <authorList>
            <person name="Ilik V."/>
            <person name="Petrzelkova K.J."/>
            <person name="Pardy F."/>
            <person name="Fuh T."/>
            <person name="Niatou-Singa F.S."/>
            <person name="Gouil Q."/>
            <person name="Baker L."/>
            <person name="Ritchie M.E."/>
            <person name="Jex A.R."/>
            <person name="Gazzola D."/>
            <person name="Li H."/>
            <person name="Toshio Fujiwara R."/>
            <person name="Zhan B."/>
            <person name="Aroian R.V."/>
            <person name="Pafco B."/>
            <person name="Schwarz E.M."/>
        </authorList>
    </citation>
    <scope>NUCLEOTIDE SEQUENCE [LARGE SCALE GENOMIC DNA]</scope>
    <source>
        <strain evidence="1 2">Aroian</strain>
        <tissue evidence="1">Whole animal</tissue>
    </source>
</reference>
<keyword evidence="2" id="KW-1185">Reference proteome</keyword>
<protein>
    <recommendedName>
        <fullName evidence="3">Reverse transcriptase domain-containing protein</fullName>
    </recommendedName>
</protein>
<organism evidence="1 2">
    <name type="scientific">Necator americanus</name>
    <name type="common">Human hookworm</name>
    <dbReference type="NCBI Taxonomy" id="51031"/>
    <lineage>
        <taxon>Eukaryota</taxon>
        <taxon>Metazoa</taxon>
        <taxon>Ecdysozoa</taxon>
        <taxon>Nematoda</taxon>
        <taxon>Chromadorea</taxon>
        <taxon>Rhabditida</taxon>
        <taxon>Rhabditina</taxon>
        <taxon>Rhabditomorpha</taxon>
        <taxon>Strongyloidea</taxon>
        <taxon>Ancylostomatidae</taxon>
        <taxon>Bunostominae</taxon>
        <taxon>Necator</taxon>
    </lineage>
</organism>
<dbReference type="PANTHER" id="PTHR47027:SF20">
    <property type="entry name" value="REVERSE TRANSCRIPTASE-LIKE PROTEIN WITH RNA-DIRECTED DNA POLYMERASE DOMAIN"/>
    <property type="match status" value="1"/>
</dbReference>